<evidence type="ECO:0000313" key="5">
    <source>
        <dbReference type="Proteomes" id="UP000179807"/>
    </source>
</evidence>
<evidence type="ECO:0000256" key="2">
    <source>
        <dbReference type="SAM" id="MobiDB-lite"/>
    </source>
</evidence>
<feature type="compositionally biased region" description="Polar residues" evidence="2">
    <location>
        <begin position="1"/>
        <end position="12"/>
    </location>
</feature>
<feature type="region of interest" description="Disordered" evidence="2">
    <location>
        <begin position="1"/>
        <end position="22"/>
    </location>
</feature>
<proteinExistence type="inferred from homology"/>
<feature type="compositionally biased region" description="Low complexity" evidence="2">
    <location>
        <begin position="13"/>
        <end position="22"/>
    </location>
</feature>
<dbReference type="CDD" id="cd07521">
    <property type="entry name" value="HAD_FCP1-like"/>
    <property type="match status" value="1"/>
</dbReference>
<dbReference type="InterPro" id="IPR004274">
    <property type="entry name" value="FCP1_dom"/>
</dbReference>
<dbReference type="GO" id="GO:0005744">
    <property type="term" value="C:TIM23 mitochondrial import inner membrane translocase complex"/>
    <property type="evidence" value="ECO:0007669"/>
    <property type="project" value="UniProtKB-UniRule"/>
</dbReference>
<comment type="caution">
    <text evidence="4">The sequence shown here is derived from an EMBL/GenBank/DDBJ whole genome shotgun (WGS) entry which is preliminary data.</text>
</comment>
<dbReference type="GO" id="GO:0015031">
    <property type="term" value="P:protein transport"/>
    <property type="evidence" value="ECO:0007669"/>
    <property type="project" value="UniProtKB-KW"/>
</dbReference>
<sequence>MSSNSKSRSKYGQSMSKSFSKSSFWRKSQKIDYIPPPPVGLKLKTLVLDLDETLIHSSDIPPHSKVDFFKSGDPEFYVYKRPGLDAFLQIVKGMFETFIFTYGEKRYADPLLDVVCPFIDSDHRLYRDQCQFNNGSVHKDLDLFQRAEENLILVDDNQNCAKFHPKNTIVIPRWMGTPFDRCLIDWLPPILEKCAMSHDVRDVITKILPQQRRASVYL</sequence>
<dbReference type="AlphaFoldDB" id="A0A1J4KHT1"/>
<dbReference type="RefSeq" id="XP_068364087.1">
    <property type="nucleotide sequence ID" value="XM_068500919.1"/>
</dbReference>
<keyword evidence="5" id="KW-1185">Reference proteome</keyword>
<gene>
    <name evidence="4" type="ORF">TRFO_19657</name>
</gene>
<keyword evidence="1" id="KW-0809">Transit peptide</keyword>
<organism evidence="4 5">
    <name type="scientific">Tritrichomonas foetus</name>
    <dbReference type="NCBI Taxonomy" id="1144522"/>
    <lineage>
        <taxon>Eukaryota</taxon>
        <taxon>Metamonada</taxon>
        <taxon>Parabasalia</taxon>
        <taxon>Tritrichomonadida</taxon>
        <taxon>Tritrichomonadidae</taxon>
        <taxon>Tritrichomonas</taxon>
    </lineage>
</organism>
<name>A0A1J4KHT1_9EUKA</name>
<dbReference type="SMART" id="SM00577">
    <property type="entry name" value="CPDc"/>
    <property type="match status" value="1"/>
</dbReference>
<dbReference type="EMBL" id="MLAK01000598">
    <property type="protein sequence ID" value="OHT10951.1"/>
    <property type="molecule type" value="Genomic_DNA"/>
</dbReference>
<dbReference type="Proteomes" id="UP000179807">
    <property type="component" value="Unassembled WGS sequence"/>
</dbReference>
<evidence type="ECO:0000313" key="4">
    <source>
        <dbReference type="EMBL" id="OHT10951.1"/>
    </source>
</evidence>
<dbReference type="GeneID" id="94835623"/>
<dbReference type="InterPro" id="IPR023214">
    <property type="entry name" value="HAD_sf"/>
</dbReference>
<evidence type="ECO:0000256" key="1">
    <source>
        <dbReference type="RuleBase" id="RU365079"/>
    </source>
</evidence>
<dbReference type="OrthoDB" id="277011at2759"/>
<dbReference type="PROSITE" id="PS50969">
    <property type="entry name" value="FCP1"/>
    <property type="match status" value="1"/>
</dbReference>
<keyword evidence="1" id="KW-0813">Transport</keyword>
<keyword evidence="1" id="KW-0653">Protein transport</keyword>
<keyword evidence="1" id="KW-0496">Mitochondrion</keyword>
<feature type="domain" description="FCP1 homology" evidence="3">
    <location>
        <begin position="39"/>
        <end position="194"/>
    </location>
</feature>
<reference evidence="4" key="1">
    <citation type="submission" date="2016-10" db="EMBL/GenBank/DDBJ databases">
        <authorList>
            <person name="Benchimol M."/>
            <person name="Almeida L.G."/>
            <person name="Vasconcelos A.T."/>
            <person name="Perreira-Neves A."/>
            <person name="Rosa I.A."/>
            <person name="Tasca T."/>
            <person name="Bogo M.R."/>
            <person name="de Souza W."/>
        </authorList>
    </citation>
    <scope>NUCLEOTIDE SEQUENCE [LARGE SCALE GENOMIC DNA]</scope>
    <source>
        <strain evidence="4">K</strain>
    </source>
</reference>
<dbReference type="Gene3D" id="3.40.50.1000">
    <property type="entry name" value="HAD superfamily/HAD-like"/>
    <property type="match status" value="1"/>
</dbReference>
<dbReference type="Pfam" id="PF03031">
    <property type="entry name" value="NIF"/>
    <property type="match status" value="1"/>
</dbReference>
<dbReference type="SUPFAM" id="SSF56784">
    <property type="entry name" value="HAD-like"/>
    <property type="match status" value="1"/>
</dbReference>
<dbReference type="InterPro" id="IPR036412">
    <property type="entry name" value="HAD-like_sf"/>
</dbReference>
<dbReference type="InterPro" id="IPR050365">
    <property type="entry name" value="TIM50"/>
</dbReference>
<protein>
    <recommendedName>
        <fullName evidence="1">Mitochondrial import inner membrane translocase subunit TIM50</fullName>
    </recommendedName>
</protein>
<dbReference type="VEuPathDB" id="TrichDB:TRFO_19657"/>
<evidence type="ECO:0000259" key="3">
    <source>
        <dbReference type="PROSITE" id="PS50969"/>
    </source>
</evidence>
<accession>A0A1J4KHT1</accession>
<comment type="similarity">
    <text evidence="1">Belongs to the TIM50 family.</text>
</comment>
<comment type="function">
    <text evidence="1">Essential component of the TIM23 complex, a complex that mediates the translocation of transit peptide-containing proteins across the mitochondrial inner membrane.</text>
</comment>
<keyword evidence="1" id="KW-0811">Translocation</keyword>
<comment type="subcellular location">
    <subcellularLocation>
        <location evidence="1">Mitochondrion inner membrane</location>
        <topology evidence="1">Single-pass membrane protein</topology>
    </subcellularLocation>
</comment>
<comment type="subunit">
    <text evidence="1">Component of the TIM23 complex.</text>
</comment>
<dbReference type="PANTHER" id="PTHR12210">
    <property type="entry name" value="DULLARD PROTEIN PHOSPHATASE"/>
    <property type="match status" value="1"/>
</dbReference>